<dbReference type="EMBL" id="WESC01000016">
    <property type="protein sequence ID" value="KAB7738851.1"/>
    <property type="molecule type" value="Genomic_DNA"/>
</dbReference>
<dbReference type="RefSeq" id="WP_152217302.1">
    <property type="nucleotide sequence ID" value="NZ_JBAQYD010000386.1"/>
</dbReference>
<gene>
    <name evidence="2" type="ORF">F2P47_15305</name>
</gene>
<dbReference type="InterPro" id="IPR029471">
    <property type="entry name" value="HNH_5"/>
</dbReference>
<keyword evidence="3" id="KW-1185">Reference proteome</keyword>
<reference evidence="2 3" key="1">
    <citation type="submission" date="2019-09" db="EMBL/GenBank/DDBJ databases">
        <title>Parvibaculum sedimenti sp. nov., isolated from sediment.</title>
        <authorList>
            <person name="Wang Y."/>
        </authorList>
    </citation>
    <scope>NUCLEOTIDE SEQUENCE [LARGE SCALE GENOMIC DNA]</scope>
    <source>
        <strain evidence="2 3">HXT-9</strain>
    </source>
</reference>
<evidence type="ECO:0000259" key="1">
    <source>
        <dbReference type="SMART" id="SM00507"/>
    </source>
</evidence>
<feature type="domain" description="HNH nuclease" evidence="1">
    <location>
        <begin position="89"/>
        <end position="139"/>
    </location>
</feature>
<dbReference type="Proteomes" id="UP000468901">
    <property type="component" value="Unassembled WGS sequence"/>
</dbReference>
<keyword evidence="2" id="KW-0255">Endonuclease</keyword>
<comment type="caution">
    <text evidence="2">The sequence shown here is derived from an EMBL/GenBank/DDBJ whole genome shotgun (WGS) entry which is preliminary data.</text>
</comment>
<organism evidence="2 3">
    <name type="scientific">Parvibaculum sedimenti</name>
    <dbReference type="NCBI Taxonomy" id="2608632"/>
    <lineage>
        <taxon>Bacteria</taxon>
        <taxon>Pseudomonadati</taxon>
        <taxon>Pseudomonadota</taxon>
        <taxon>Alphaproteobacteria</taxon>
        <taxon>Hyphomicrobiales</taxon>
        <taxon>Parvibaculaceae</taxon>
        <taxon>Parvibaculum</taxon>
    </lineage>
</organism>
<dbReference type="Pfam" id="PF14279">
    <property type="entry name" value="HNH_5"/>
    <property type="match status" value="1"/>
</dbReference>
<keyword evidence="2" id="KW-0540">Nuclease</keyword>
<dbReference type="AlphaFoldDB" id="A0A6N6VIY6"/>
<dbReference type="GO" id="GO:0004519">
    <property type="term" value="F:endonuclease activity"/>
    <property type="evidence" value="ECO:0007669"/>
    <property type="project" value="UniProtKB-KW"/>
</dbReference>
<dbReference type="InterPro" id="IPR052892">
    <property type="entry name" value="NA-targeting_endonuclease"/>
</dbReference>
<accession>A0A6N6VIY6</accession>
<dbReference type="PANTHER" id="PTHR33877">
    <property type="entry name" value="SLL1193 PROTEIN"/>
    <property type="match status" value="1"/>
</dbReference>
<dbReference type="InterPro" id="IPR003615">
    <property type="entry name" value="HNH_nuc"/>
</dbReference>
<dbReference type="CDD" id="cd00085">
    <property type="entry name" value="HNHc"/>
    <property type="match status" value="1"/>
</dbReference>
<proteinExistence type="predicted"/>
<evidence type="ECO:0000313" key="2">
    <source>
        <dbReference type="EMBL" id="KAB7738851.1"/>
    </source>
</evidence>
<dbReference type="SMART" id="SM00507">
    <property type="entry name" value="HNHc"/>
    <property type="match status" value="1"/>
</dbReference>
<keyword evidence="2" id="KW-0378">Hydrolase</keyword>
<name>A0A6N6VIY6_9HYPH</name>
<dbReference type="PANTHER" id="PTHR33877:SF2">
    <property type="entry name" value="OS07G0170200 PROTEIN"/>
    <property type="match status" value="1"/>
</dbReference>
<dbReference type="Gene3D" id="1.10.30.50">
    <property type="match status" value="1"/>
</dbReference>
<sequence>MRSQEGSVHGSFANPDSCPALVLNADYRPLSYYPLSLWSWQDTIKAVFMDRVNIVSSYETYVRSPSFEMQLPSVVSLKSYVKPARYPAFTRFNLFLRDRFSCQYCGHRHDLTFDHVIPRSRGGQTTWENVVAACAPCNLRKGGLMPAQAEMFPMQKPYRPSVTDLHKNGRHFPPNYLHESWQDYLYWDSELEP</sequence>
<evidence type="ECO:0000313" key="3">
    <source>
        <dbReference type="Proteomes" id="UP000468901"/>
    </source>
</evidence>
<protein>
    <submittedName>
        <fullName evidence="2">HNH endonuclease</fullName>
    </submittedName>
</protein>